<dbReference type="AlphaFoldDB" id="A0A6L8M0G6"/>
<dbReference type="InterPro" id="IPR032710">
    <property type="entry name" value="NTF2-like_dom_sf"/>
</dbReference>
<dbReference type="GO" id="GO:0030638">
    <property type="term" value="P:polyketide metabolic process"/>
    <property type="evidence" value="ECO:0007669"/>
    <property type="project" value="InterPro"/>
</dbReference>
<dbReference type="GO" id="GO:0006355">
    <property type="term" value="P:regulation of DNA-templated transcription"/>
    <property type="evidence" value="ECO:0007669"/>
    <property type="project" value="InterPro"/>
</dbReference>
<dbReference type="SUPFAM" id="SSF46894">
    <property type="entry name" value="C-terminal effector domain of the bipartite response regulators"/>
    <property type="match status" value="1"/>
</dbReference>
<reference evidence="2 3" key="1">
    <citation type="submission" date="2020-01" db="EMBL/GenBank/DDBJ databases">
        <title>Draft Genome Sequence of Vibrio sp. strain OCN044, Isolated from a Healthy Coral at Palmyra Atoll.</title>
        <authorList>
            <person name="Videau P."/>
            <person name="Loughran R."/>
            <person name="Esquivel A."/>
            <person name="Deadmond M."/>
            <person name="Paddock B.E."/>
            <person name="Saw J.H."/>
            <person name="Ushijima B."/>
        </authorList>
    </citation>
    <scope>NUCLEOTIDE SEQUENCE [LARGE SCALE GENOMIC DNA]</scope>
    <source>
        <strain evidence="2 3">OCN044</strain>
    </source>
</reference>
<dbReference type="InterPro" id="IPR000792">
    <property type="entry name" value="Tscrpt_reg_LuxR_C"/>
</dbReference>
<evidence type="ECO:0000313" key="2">
    <source>
        <dbReference type="EMBL" id="MYM60846.1"/>
    </source>
</evidence>
<keyword evidence="3" id="KW-1185">Reference proteome</keyword>
<evidence type="ECO:0000259" key="1">
    <source>
        <dbReference type="SMART" id="SM00421"/>
    </source>
</evidence>
<sequence length="239" mass="27491">MKHRDPNARLARNFMEHVWLERVQEGLDEFLSHQILVKSPLKQSVGVDTLTNAFSVWFRGFPNLSYREKKFNISNDKVDIEWEVEGNHLGEFFGFSPTGKPIQYSGTTELVMFDGRIQTYSADVQIGAVIEQISSHTPIVVENVSDDIYIRLNHILGLSLTKRQIDCLALNCLRCDNTLILSKLNIKYTTFRTHIERILPTLGLTSRKDIFDWAMSNHILELLIHIGLEKLHSTDPKKI</sequence>
<accession>A0A6L8M0G6</accession>
<dbReference type="InterPro" id="IPR009959">
    <property type="entry name" value="Cyclase_SnoaL-like"/>
</dbReference>
<dbReference type="Proteomes" id="UP000478571">
    <property type="component" value="Unassembled WGS sequence"/>
</dbReference>
<dbReference type="Gene3D" id="3.10.450.50">
    <property type="match status" value="1"/>
</dbReference>
<gene>
    <name evidence="2" type="ORF">GTG28_16570</name>
</gene>
<feature type="domain" description="HTH luxR-type" evidence="1">
    <location>
        <begin position="157"/>
        <end position="214"/>
    </location>
</feature>
<dbReference type="Gene3D" id="1.10.10.10">
    <property type="entry name" value="Winged helix-like DNA-binding domain superfamily/Winged helix DNA-binding domain"/>
    <property type="match status" value="1"/>
</dbReference>
<comment type="caution">
    <text evidence="2">The sequence shown here is derived from an EMBL/GenBank/DDBJ whole genome shotgun (WGS) entry which is preliminary data.</text>
</comment>
<dbReference type="RefSeq" id="WP_160931827.1">
    <property type="nucleotide sequence ID" value="NZ_WWEU01000006.1"/>
</dbReference>
<dbReference type="EMBL" id="WWEU01000006">
    <property type="protein sequence ID" value="MYM60846.1"/>
    <property type="molecule type" value="Genomic_DNA"/>
</dbReference>
<proteinExistence type="predicted"/>
<protein>
    <recommendedName>
        <fullName evidence="1">HTH luxR-type domain-containing protein</fullName>
    </recommendedName>
</protein>
<dbReference type="SUPFAM" id="SSF54427">
    <property type="entry name" value="NTF2-like"/>
    <property type="match status" value="1"/>
</dbReference>
<name>A0A6L8M0G6_9VIBR</name>
<dbReference type="InterPro" id="IPR036388">
    <property type="entry name" value="WH-like_DNA-bd_sf"/>
</dbReference>
<dbReference type="SMART" id="SM00421">
    <property type="entry name" value="HTH_LUXR"/>
    <property type="match status" value="1"/>
</dbReference>
<organism evidence="2 3">
    <name type="scientific">Vibrio tetraodonis subsp. pristinus</name>
    <dbReference type="NCBI Taxonomy" id="2695891"/>
    <lineage>
        <taxon>Bacteria</taxon>
        <taxon>Pseudomonadati</taxon>
        <taxon>Pseudomonadota</taxon>
        <taxon>Gammaproteobacteria</taxon>
        <taxon>Vibrionales</taxon>
        <taxon>Vibrionaceae</taxon>
        <taxon>Vibrio</taxon>
    </lineage>
</organism>
<dbReference type="InterPro" id="IPR016032">
    <property type="entry name" value="Sig_transdc_resp-reg_C-effctor"/>
</dbReference>
<dbReference type="Pfam" id="PF07366">
    <property type="entry name" value="SnoaL"/>
    <property type="match status" value="1"/>
</dbReference>
<dbReference type="GO" id="GO:0003677">
    <property type="term" value="F:DNA binding"/>
    <property type="evidence" value="ECO:0007669"/>
    <property type="project" value="InterPro"/>
</dbReference>
<evidence type="ECO:0000313" key="3">
    <source>
        <dbReference type="Proteomes" id="UP000478571"/>
    </source>
</evidence>